<keyword evidence="3" id="KW-0378">Hydrolase</keyword>
<feature type="binding site" evidence="6">
    <location>
        <position position="397"/>
    </location>
    <ligand>
        <name>Mg(2+)</name>
        <dbReference type="ChEBI" id="CHEBI:18420"/>
    </ligand>
</feature>
<evidence type="ECO:0000256" key="7">
    <source>
        <dbReference type="SAM" id="MobiDB-lite"/>
    </source>
</evidence>
<dbReference type="Proteomes" id="UP000007014">
    <property type="component" value="Chromosome 17"/>
</dbReference>
<dbReference type="SUPFAM" id="SSF56784">
    <property type="entry name" value="HAD-like"/>
    <property type="match status" value="1"/>
</dbReference>
<reference evidence="8 9" key="2">
    <citation type="journal article" date="2007" name="BMC Biol.">
        <title>A 100%-complete sequence reveals unusually simple genomic features in the hot-spring red alga Cyanidioschyzon merolae.</title>
        <authorList>
            <person name="Nozaki H."/>
            <person name="Takano H."/>
            <person name="Misumi O."/>
            <person name="Terasawa K."/>
            <person name="Matsuzaki M."/>
            <person name="Maruyama S."/>
            <person name="Nishida K."/>
            <person name="Yagisawa F."/>
            <person name="Yoshida Y."/>
            <person name="Fujiwara T."/>
            <person name="Takio S."/>
            <person name="Tamura K."/>
            <person name="Chung S.J."/>
            <person name="Nakamura S."/>
            <person name="Kuroiwa H."/>
            <person name="Tanaka K."/>
            <person name="Sato N."/>
            <person name="Kuroiwa T."/>
        </authorList>
    </citation>
    <scope>NUCLEOTIDE SEQUENCE [LARGE SCALE GENOMIC DNA]</scope>
    <source>
        <strain evidence="8 9">10D</strain>
    </source>
</reference>
<evidence type="ECO:0000256" key="5">
    <source>
        <dbReference type="PIRSR" id="PIRSR017434-1"/>
    </source>
</evidence>
<dbReference type="InterPro" id="IPR016695">
    <property type="entry name" value="Pur_nucleotidase"/>
</dbReference>
<dbReference type="AlphaFoldDB" id="M1VAK8"/>
<dbReference type="OrthoDB" id="10252832at2759"/>
<feature type="active site" description="Nucleophile" evidence="5">
    <location>
        <position position="90"/>
    </location>
</feature>
<comment type="cofactor">
    <cofactor evidence="6">
        <name>Mg(2+)</name>
        <dbReference type="ChEBI" id="CHEBI:18420"/>
    </cofactor>
    <text evidence="6">Binds 1 Mg(2+) ion per subunit.</text>
</comment>
<dbReference type="PIRSF" id="PIRSF017434">
    <property type="entry name" value="Purine_5'-nucleotidase"/>
    <property type="match status" value="1"/>
</dbReference>
<dbReference type="InterPro" id="IPR008380">
    <property type="entry name" value="HAD-SF_hydro_IG_5-nucl"/>
</dbReference>
<dbReference type="KEGG" id="cme:CYME_CMQ279C"/>
<evidence type="ECO:0000256" key="2">
    <source>
        <dbReference type="ARBA" id="ARBA00022723"/>
    </source>
</evidence>
<gene>
    <name evidence="8" type="ORF">CYME_CMQ279C</name>
</gene>
<evidence type="ECO:0000256" key="1">
    <source>
        <dbReference type="ARBA" id="ARBA00009589"/>
    </source>
</evidence>
<dbReference type="NCBIfam" id="TIGR02244">
    <property type="entry name" value="HAD-IG-Ncltidse"/>
    <property type="match status" value="1"/>
</dbReference>
<accession>M1VAK8</accession>
<keyword evidence="4 6" id="KW-0460">Magnesium</keyword>
<keyword evidence="2 6" id="KW-0479">Metal-binding</keyword>
<evidence type="ECO:0000313" key="9">
    <source>
        <dbReference type="Proteomes" id="UP000007014"/>
    </source>
</evidence>
<proteinExistence type="inferred from homology"/>
<dbReference type="Gramene" id="CMQ279CT">
    <property type="protein sequence ID" value="CMQ279CT"/>
    <property type="gene ID" value="CMQ279C"/>
</dbReference>
<dbReference type="PANTHER" id="PTHR12103">
    <property type="entry name" value="5'-NUCLEOTIDASE DOMAIN-CONTAINING"/>
    <property type="match status" value="1"/>
</dbReference>
<evidence type="ECO:0000256" key="4">
    <source>
        <dbReference type="ARBA" id="ARBA00022842"/>
    </source>
</evidence>
<dbReference type="PANTHER" id="PTHR12103:SF15">
    <property type="entry name" value="CYTOSOLIC PURINE 5'-NUCLEOTIDASE"/>
    <property type="match status" value="1"/>
</dbReference>
<dbReference type="Gene3D" id="3.40.50.1000">
    <property type="entry name" value="HAD superfamily/HAD-like"/>
    <property type="match status" value="1"/>
</dbReference>
<feature type="binding site" evidence="6">
    <location>
        <position position="92"/>
    </location>
    <ligand>
        <name>GMP</name>
        <dbReference type="ChEBI" id="CHEBI:58115"/>
    </ligand>
</feature>
<dbReference type="STRING" id="280699.M1VAK8"/>
<dbReference type="GeneID" id="16996252"/>
<reference evidence="8 9" key="1">
    <citation type="journal article" date="2004" name="Nature">
        <title>Genome sequence of the ultrasmall unicellular red alga Cyanidioschyzon merolae 10D.</title>
        <authorList>
            <person name="Matsuzaki M."/>
            <person name="Misumi O."/>
            <person name="Shin-i T."/>
            <person name="Maruyama S."/>
            <person name="Takahara M."/>
            <person name="Miyagishima S."/>
            <person name="Mori T."/>
            <person name="Nishida K."/>
            <person name="Yagisawa F."/>
            <person name="Nishida K."/>
            <person name="Yoshida Y."/>
            <person name="Nishimura Y."/>
            <person name="Nakao S."/>
            <person name="Kobayashi T."/>
            <person name="Momoyama Y."/>
            <person name="Higashiyama T."/>
            <person name="Minoda A."/>
            <person name="Sano M."/>
            <person name="Nomoto H."/>
            <person name="Oishi K."/>
            <person name="Hayashi H."/>
            <person name="Ohta F."/>
            <person name="Nishizaka S."/>
            <person name="Haga S."/>
            <person name="Miura S."/>
            <person name="Morishita T."/>
            <person name="Kabeya Y."/>
            <person name="Terasawa K."/>
            <person name="Suzuki Y."/>
            <person name="Ishii Y."/>
            <person name="Asakawa S."/>
            <person name="Takano H."/>
            <person name="Ohta N."/>
            <person name="Kuroiwa H."/>
            <person name="Tanaka K."/>
            <person name="Shimizu N."/>
            <person name="Sugano S."/>
            <person name="Sato N."/>
            <person name="Nozaki H."/>
            <person name="Ogasawara N."/>
            <person name="Kohara Y."/>
            <person name="Kuroiwa T."/>
        </authorList>
    </citation>
    <scope>NUCLEOTIDE SEQUENCE [LARGE SCALE GENOMIC DNA]</scope>
    <source>
        <strain evidence="8 9">10D</strain>
    </source>
</reference>
<dbReference type="HOGENOM" id="CLU_017845_3_0_1"/>
<dbReference type="Pfam" id="PF05761">
    <property type="entry name" value="5_nucleotid"/>
    <property type="match status" value="1"/>
</dbReference>
<protein>
    <submittedName>
        <fullName evidence="8">Probable cytosolic purine 5' nucleotidase</fullName>
    </submittedName>
</protein>
<dbReference type="GO" id="GO:0046872">
    <property type="term" value="F:metal ion binding"/>
    <property type="evidence" value="ECO:0007669"/>
    <property type="project" value="UniProtKB-KW"/>
</dbReference>
<feature type="binding site" evidence="6">
    <location>
        <position position="90"/>
    </location>
    <ligand>
        <name>Mg(2+)</name>
        <dbReference type="ChEBI" id="CHEBI:18420"/>
    </ligand>
</feature>
<sequence length="547" mass="61603">MSASGEPSDETSRATLPGGGATRSPMSPKSVLNHLAGGERASDLVRVITADDIRSWKAQGAVRKFRRAAAQRVYSNRDVNLDHITHIGFDMDYTLAAYLRPAFDQLQYNLICRELVEQFCYPECILEWRFDEGFLIRGLLVDALRGNFVKCDAYGVILRAVHGRRRLTAEQVDAAYPAGNIASAQVGEEFQSMDTLYHLPIANLYADLVEYFDQSAEESAEGARFGDGDHGRLSFFNLWQDVRAAADRIHDHGILKNETLARLADYLPNDDAIHRMLRLLRHAGKQLFLLTNSEYWYTDAVLRFILGRFANGAEPNAGWREAFDFCIVGAQKPLFFRSGTALREIDTKSGRSMLYEVRTDQLSARPLRGRVFKGGSISAFHELAGISRGSTVLYVGDHIYADVLVARKTHHWRTLLVVPELSAEIGALARARGLLDRLGALEFLRAEMFRGLDASARQRPDEEGILQAELQKVRESIEDAFNPHFGGLFRSAHRTTLFAHQVSFFADLYTERCSNLADYPGFYYFSSAVSPRMPHEDQPYFEHEAQC</sequence>
<evidence type="ECO:0000256" key="6">
    <source>
        <dbReference type="PIRSR" id="PIRSR017434-2"/>
    </source>
</evidence>
<keyword evidence="9" id="KW-1185">Reference proteome</keyword>
<dbReference type="GO" id="GO:0008253">
    <property type="term" value="F:5'-nucleotidase activity"/>
    <property type="evidence" value="ECO:0007669"/>
    <property type="project" value="TreeGrafter"/>
</dbReference>
<dbReference type="EMBL" id="AP006499">
    <property type="protein sequence ID" value="BAM82159.1"/>
    <property type="molecule type" value="Genomic_DNA"/>
</dbReference>
<dbReference type="OMA" id="WDYTDAV"/>
<name>M1VAK8_CYAM1</name>
<dbReference type="RefSeq" id="XP_005538195.1">
    <property type="nucleotide sequence ID" value="XM_005538138.1"/>
</dbReference>
<organism evidence="8 9">
    <name type="scientific">Cyanidioschyzon merolae (strain NIES-3377 / 10D)</name>
    <name type="common">Unicellular red alga</name>
    <dbReference type="NCBI Taxonomy" id="280699"/>
    <lineage>
        <taxon>Eukaryota</taxon>
        <taxon>Rhodophyta</taxon>
        <taxon>Bangiophyceae</taxon>
        <taxon>Cyanidiales</taxon>
        <taxon>Cyanidiaceae</taxon>
        <taxon>Cyanidioschyzon</taxon>
    </lineage>
</organism>
<evidence type="ECO:0000313" key="8">
    <source>
        <dbReference type="EMBL" id="BAM82159.1"/>
    </source>
</evidence>
<feature type="active site" description="Proton donor" evidence="5">
    <location>
        <position position="92"/>
    </location>
</feature>
<dbReference type="eggNOG" id="KOG2469">
    <property type="taxonomic scope" value="Eukaryota"/>
</dbReference>
<dbReference type="InterPro" id="IPR036412">
    <property type="entry name" value="HAD-like_sf"/>
</dbReference>
<dbReference type="InterPro" id="IPR023214">
    <property type="entry name" value="HAD_sf"/>
</dbReference>
<comment type="similarity">
    <text evidence="1">Belongs to the 5'(3')-deoxyribonucleotidase family.</text>
</comment>
<feature type="region of interest" description="Disordered" evidence="7">
    <location>
        <begin position="1"/>
        <end position="32"/>
    </location>
</feature>
<evidence type="ECO:0000256" key="3">
    <source>
        <dbReference type="ARBA" id="ARBA00022801"/>
    </source>
</evidence>